<protein>
    <submittedName>
        <fullName evidence="3">Uncharacterized protein</fullName>
    </submittedName>
</protein>
<proteinExistence type="predicted"/>
<dbReference type="AlphaFoldDB" id="A0A8C5HIT5"/>
<evidence type="ECO:0000256" key="2">
    <source>
        <dbReference type="ARBA" id="ARBA00022737"/>
    </source>
</evidence>
<keyword evidence="1" id="KW-0433">Leucine-rich repeat</keyword>
<reference evidence="3" key="3">
    <citation type="submission" date="2025-09" db="UniProtKB">
        <authorList>
            <consortium name="Ensembl"/>
        </authorList>
    </citation>
    <scope>IDENTIFICATION</scope>
</reference>
<keyword evidence="2" id="KW-0677">Repeat</keyword>
<accession>A0A8C5HIT5</accession>
<organism evidence="3 4">
    <name type="scientific">Gouania willdenowi</name>
    <name type="common">Blunt-snouted clingfish</name>
    <name type="synonym">Lepadogaster willdenowi</name>
    <dbReference type="NCBI Taxonomy" id="441366"/>
    <lineage>
        <taxon>Eukaryota</taxon>
        <taxon>Metazoa</taxon>
        <taxon>Chordata</taxon>
        <taxon>Craniata</taxon>
        <taxon>Vertebrata</taxon>
        <taxon>Euteleostomi</taxon>
        <taxon>Actinopterygii</taxon>
        <taxon>Neopterygii</taxon>
        <taxon>Teleostei</taxon>
        <taxon>Neoteleostei</taxon>
        <taxon>Acanthomorphata</taxon>
        <taxon>Ovalentaria</taxon>
        <taxon>Blenniimorphae</taxon>
        <taxon>Blenniiformes</taxon>
        <taxon>Gobiesocoidei</taxon>
        <taxon>Gobiesocidae</taxon>
        <taxon>Gobiesocinae</taxon>
        <taxon>Gouania</taxon>
    </lineage>
</organism>
<name>A0A8C5HIT5_GOUWI</name>
<evidence type="ECO:0000256" key="1">
    <source>
        <dbReference type="ARBA" id="ARBA00022614"/>
    </source>
</evidence>
<dbReference type="Ensembl" id="ENSGWIT00000050005.1">
    <property type="protein sequence ID" value="ENSGWIP00000046190.1"/>
    <property type="gene ID" value="ENSGWIG00000022838.1"/>
</dbReference>
<dbReference type="InterPro" id="IPR032675">
    <property type="entry name" value="LRR_dom_sf"/>
</dbReference>
<reference evidence="3" key="2">
    <citation type="submission" date="2025-08" db="UniProtKB">
        <authorList>
            <consortium name="Ensembl"/>
        </authorList>
    </citation>
    <scope>IDENTIFICATION</scope>
</reference>
<evidence type="ECO:0000313" key="4">
    <source>
        <dbReference type="Proteomes" id="UP000694680"/>
    </source>
</evidence>
<dbReference type="Proteomes" id="UP000694680">
    <property type="component" value="Chromosome 18"/>
</dbReference>
<sequence length="82" mass="8997">MSAEPLEELDLEKFITSQEGRRRLIPFMCACACRLYDCGLTESLCEVVASALTSDPSYLTDLDLNSAAVVCPPPASPLWCLR</sequence>
<dbReference type="InterPro" id="IPR051261">
    <property type="entry name" value="NLR"/>
</dbReference>
<evidence type="ECO:0000313" key="3">
    <source>
        <dbReference type="Ensembl" id="ENSGWIP00000046190.1"/>
    </source>
</evidence>
<dbReference type="PANTHER" id="PTHR24106">
    <property type="entry name" value="NACHT, LRR AND CARD DOMAINS-CONTAINING"/>
    <property type="match status" value="1"/>
</dbReference>
<keyword evidence="4" id="KW-1185">Reference proteome</keyword>
<dbReference type="Gene3D" id="3.80.10.10">
    <property type="entry name" value="Ribonuclease Inhibitor"/>
    <property type="match status" value="1"/>
</dbReference>
<reference evidence="3" key="1">
    <citation type="submission" date="2020-06" db="EMBL/GenBank/DDBJ databases">
        <authorList>
            <consortium name="Wellcome Sanger Institute Data Sharing"/>
        </authorList>
    </citation>
    <scope>NUCLEOTIDE SEQUENCE [LARGE SCALE GENOMIC DNA]</scope>
</reference>